<sequence length="68" mass="7449">MLENFWFISCPLVVAAYNPGLCGHPLESCQKKSKSVVRVFMSNDGNIMMAAADEFHQLGTLTITSSNP</sequence>
<dbReference type="AlphaFoldDB" id="A0A6J5Y666"/>
<organism evidence="3 5">
    <name type="scientific">Prunus armeniaca</name>
    <name type="common">Apricot</name>
    <name type="synonym">Armeniaca vulgaris</name>
    <dbReference type="NCBI Taxonomy" id="36596"/>
    <lineage>
        <taxon>Eukaryota</taxon>
        <taxon>Viridiplantae</taxon>
        <taxon>Streptophyta</taxon>
        <taxon>Embryophyta</taxon>
        <taxon>Tracheophyta</taxon>
        <taxon>Spermatophyta</taxon>
        <taxon>Magnoliopsida</taxon>
        <taxon>eudicotyledons</taxon>
        <taxon>Gunneridae</taxon>
        <taxon>Pentapetalae</taxon>
        <taxon>rosids</taxon>
        <taxon>fabids</taxon>
        <taxon>Rosales</taxon>
        <taxon>Rosaceae</taxon>
        <taxon>Amygdaloideae</taxon>
        <taxon>Amygdaleae</taxon>
        <taxon>Prunus</taxon>
    </lineage>
</organism>
<evidence type="ECO:0000256" key="1">
    <source>
        <dbReference type="SAM" id="SignalP"/>
    </source>
</evidence>
<evidence type="ECO:0000313" key="3">
    <source>
        <dbReference type="EMBL" id="CAB4321409.1"/>
    </source>
</evidence>
<evidence type="ECO:0000313" key="5">
    <source>
        <dbReference type="Proteomes" id="UP000507245"/>
    </source>
</evidence>
<dbReference type="EMBL" id="CAEKDK010000008">
    <property type="protein sequence ID" value="CAB4291089.1"/>
    <property type="molecule type" value="Genomic_DNA"/>
</dbReference>
<keyword evidence="1" id="KW-0732">Signal</keyword>
<reference evidence="3 4" key="2">
    <citation type="submission" date="2020-05" db="EMBL/GenBank/DDBJ databases">
        <authorList>
            <person name="Campoy J."/>
            <person name="Schneeberger K."/>
            <person name="Spophaly S."/>
        </authorList>
    </citation>
    <scope>NUCLEOTIDE SEQUENCE [LARGE SCALE GENOMIC DNA]</scope>
    <source>
        <strain evidence="3">PruArmRojPasFocal</strain>
    </source>
</reference>
<gene>
    <name evidence="2" type="ORF">CURHAP_LOCUS51346</name>
    <name evidence="3" type="ORF">ORAREDHAP_LOCUS50605</name>
</gene>
<evidence type="ECO:0000313" key="4">
    <source>
        <dbReference type="Proteomes" id="UP000507222"/>
    </source>
</evidence>
<name>A0A6J5Y666_PRUAR</name>
<evidence type="ECO:0000313" key="2">
    <source>
        <dbReference type="EMBL" id="CAB4291089.1"/>
    </source>
</evidence>
<feature type="signal peptide" evidence="1">
    <location>
        <begin position="1"/>
        <end position="16"/>
    </location>
</feature>
<dbReference type="EMBL" id="CAEKKB010000008">
    <property type="protein sequence ID" value="CAB4321409.1"/>
    <property type="molecule type" value="Genomic_DNA"/>
</dbReference>
<keyword evidence="5" id="KW-1185">Reference proteome</keyword>
<proteinExistence type="predicted"/>
<dbReference type="Proteomes" id="UP000507245">
    <property type="component" value="Unassembled WGS sequence"/>
</dbReference>
<accession>A0A6J5Y666</accession>
<reference evidence="5" key="1">
    <citation type="journal article" date="2020" name="Genome Biol.">
        <title>Gamete binning: chromosome-level and haplotype-resolved genome assembly enabled by high-throughput single-cell sequencing of gamete genomes.</title>
        <authorList>
            <person name="Campoy J.A."/>
            <person name="Sun H."/>
            <person name="Goel M."/>
            <person name="Jiao W.-B."/>
            <person name="Folz-Donahue K."/>
            <person name="Wang N."/>
            <person name="Rubio M."/>
            <person name="Liu C."/>
            <person name="Kukat C."/>
            <person name="Ruiz D."/>
            <person name="Huettel B."/>
            <person name="Schneeberger K."/>
        </authorList>
    </citation>
    <scope>NUCLEOTIDE SEQUENCE [LARGE SCALE GENOMIC DNA]</scope>
    <source>
        <strain evidence="5">cv. Rojo Pasion</strain>
    </source>
</reference>
<feature type="chain" id="PRO_5036181923" evidence="1">
    <location>
        <begin position="17"/>
        <end position="68"/>
    </location>
</feature>
<protein>
    <submittedName>
        <fullName evidence="3">Uncharacterized protein</fullName>
    </submittedName>
</protein>
<dbReference type="Proteomes" id="UP000507222">
    <property type="component" value="Unassembled WGS sequence"/>
</dbReference>